<comment type="caution">
    <text evidence="2">The sequence shown here is derived from an EMBL/GenBank/DDBJ whole genome shotgun (WGS) entry which is preliminary data.</text>
</comment>
<accession>A0A401T926</accession>
<dbReference type="GO" id="GO:0005615">
    <property type="term" value="C:extracellular space"/>
    <property type="evidence" value="ECO:0007669"/>
    <property type="project" value="TreeGrafter"/>
</dbReference>
<dbReference type="PROSITE" id="PS50240">
    <property type="entry name" value="TRYPSIN_DOM"/>
    <property type="match status" value="1"/>
</dbReference>
<dbReference type="InterPro" id="IPR050850">
    <property type="entry name" value="Peptidase_S1_Elastase_sf"/>
</dbReference>
<dbReference type="SUPFAM" id="SSF50494">
    <property type="entry name" value="Trypsin-like serine proteases"/>
    <property type="match status" value="1"/>
</dbReference>
<dbReference type="GO" id="GO:0006508">
    <property type="term" value="P:proteolysis"/>
    <property type="evidence" value="ECO:0007669"/>
    <property type="project" value="InterPro"/>
</dbReference>
<dbReference type="InterPro" id="IPR001314">
    <property type="entry name" value="Peptidase_S1A"/>
</dbReference>
<dbReference type="OrthoDB" id="6380398at2759"/>
<proteinExistence type="predicted"/>
<dbReference type="Proteomes" id="UP000287033">
    <property type="component" value="Unassembled WGS sequence"/>
</dbReference>
<evidence type="ECO:0000313" key="2">
    <source>
        <dbReference type="EMBL" id="GCC39149.1"/>
    </source>
</evidence>
<dbReference type="InterPro" id="IPR009003">
    <property type="entry name" value="Peptidase_S1_PA"/>
</dbReference>
<dbReference type="Gene3D" id="2.40.10.10">
    <property type="entry name" value="Trypsin-like serine proteases"/>
    <property type="match status" value="1"/>
</dbReference>
<dbReference type="InterPro" id="IPR043504">
    <property type="entry name" value="Peptidase_S1_PA_chymotrypsin"/>
</dbReference>
<gene>
    <name evidence="2" type="ORF">chiPu_0023122</name>
</gene>
<feature type="non-terminal residue" evidence="2">
    <location>
        <position position="1"/>
    </location>
</feature>
<dbReference type="Pfam" id="PF00089">
    <property type="entry name" value="Trypsin"/>
    <property type="match status" value="1"/>
</dbReference>
<protein>
    <recommendedName>
        <fullName evidence="1">Peptidase S1 domain-containing protein</fullName>
    </recommendedName>
</protein>
<reference evidence="2 3" key="1">
    <citation type="journal article" date="2018" name="Nat. Ecol. Evol.">
        <title>Shark genomes provide insights into elasmobranch evolution and the origin of vertebrates.</title>
        <authorList>
            <person name="Hara Y"/>
            <person name="Yamaguchi K"/>
            <person name="Onimaru K"/>
            <person name="Kadota M"/>
            <person name="Koyanagi M"/>
            <person name="Keeley SD"/>
            <person name="Tatsumi K"/>
            <person name="Tanaka K"/>
            <person name="Motone F"/>
            <person name="Kageyama Y"/>
            <person name="Nozu R"/>
            <person name="Adachi N"/>
            <person name="Nishimura O"/>
            <person name="Nakagawa R"/>
            <person name="Tanegashima C"/>
            <person name="Kiyatake I"/>
            <person name="Matsumoto R"/>
            <person name="Murakumo K"/>
            <person name="Nishida K"/>
            <person name="Terakita A"/>
            <person name="Kuratani S"/>
            <person name="Sato K"/>
            <person name="Hyodo S Kuraku.S."/>
        </authorList>
    </citation>
    <scope>NUCLEOTIDE SEQUENCE [LARGE SCALE GENOMIC DNA]</scope>
</reference>
<evidence type="ECO:0000259" key="1">
    <source>
        <dbReference type="PROSITE" id="PS50240"/>
    </source>
</evidence>
<sequence>FDTHFCGGSLIDTKWVVTAKHCLERSLNPLAYRVYLGIYRERGAEPSRQIILVDKIFLEPSGNDIALLKLK</sequence>
<dbReference type="GO" id="GO:0004252">
    <property type="term" value="F:serine-type endopeptidase activity"/>
    <property type="evidence" value="ECO:0007669"/>
    <property type="project" value="InterPro"/>
</dbReference>
<dbReference type="PRINTS" id="PR00722">
    <property type="entry name" value="CHYMOTRYPSIN"/>
</dbReference>
<feature type="domain" description="Peptidase S1" evidence="1">
    <location>
        <begin position="1"/>
        <end position="71"/>
    </location>
</feature>
<keyword evidence="3" id="KW-1185">Reference proteome</keyword>
<dbReference type="InterPro" id="IPR001254">
    <property type="entry name" value="Trypsin_dom"/>
</dbReference>
<organism evidence="2 3">
    <name type="scientific">Chiloscyllium punctatum</name>
    <name type="common">Brownbanded bambooshark</name>
    <name type="synonym">Hemiscyllium punctatum</name>
    <dbReference type="NCBI Taxonomy" id="137246"/>
    <lineage>
        <taxon>Eukaryota</taxon>
        <taxon>Metazoa</taxon>
        <taxon>Chordata</taxon>
        <taxon>Craniata</taxon>
        <taxon>Vertebrata</taxon>
        <taxon>Chondrichthyes</taxon>
        <taxon>Elasmobranchii</taxon>
        <taxon>Galeomorphii</taxon>
        <taxon>Galeoidea</taxon>
        <taxon>Orectolobiformes</taxon>
        <taxon>Hemiscylliidae</taxon>
        <taxon>Chiloscyllium</taxon>
    </lineage>
</organism>
<evidence type="ECO:0000313" key="3">
    <source>
        <dbReference type="Proteomes" id="UP000287033"/>
    </source>
</evidence>
<dbReference type="STRING" id="137246.A0A401T926"/>
<name>A0A401T926_CHIPU</name>
<feature type="non-terminal residue" evidence="2">
    <location>
        <position position="71"/>
    </location>
</feature>
<dbReference type="EMBL" id="BEZZ01015697">
    <property type="protein sequence ID" value="GCC39149.1"/>
    <property type="molecule type" value="Genomic_DNA"/>
</dbReference>
<dbReference type="AlphaFoldDB" id="A0A401T926"/>
<dbReference type="PANTHER" id="PTHR24257">
    <property type="entry name" value="CHYMOTRYPSIN-LIKE ELASTASE FAMILY MEMBER"/>
    <property type="match status" value="1"/>
</dbReference>
<dbReference type="PANTHER" id="PTHR24257:SF15">
    <property type="entry name" value="MYELOBLASTIN"/>
    <property type="match status" value="1"/>
</dbReference>